<dbReference type="Gene3D" id="3.40.630.10">
    <property type="entry name" value="Zn peptidases"/>
    <property type="match status" value="1"/>
</dbReference>
<dbReference type="PANTHER" id="PTHR43270">
    <property type="entry name" value="BETA-ALA-HIS DIPEPTIDASE"/>
    <property type="match status" value="1"/>
</dbReference>
<protein>
    <recommendedName>
        <fullName evidence="4">Peptidase M20 dimerisation domain-containing protein</fullName>
    </recommendedName>
</protein>
<name>A0A2M8GN77_9BACT</name>
<dbReference type="Proteomes" id="UP000229370">
    <property type="component" value="Unassembled WGS sequence"/>
</dbReference>
<dbReference type="EMBL" id="PFQK01000032">
    <property type="protein sequence ID" value="PJC82011.1"/>
    <property type="molecule type" value="Genomic_DNA"/>
</dbReference>
<dbReference type="GO" id="GO:0008233">
    <property type="term" value="F:peptidase activity"/>
    <property type="evidence" value="ECO:0007669"/>
    <property type="project" value="UniProtKB-KW"/>
</dbReference>
<dbReference type="GO" id="GO:0046872">
    <property type="term" value="F:metal ion binding"/>
    <property type="evidence" value="ECO:0007669"/>
    <property type="project" value="UniProtKB-KW"/>
</dbReference>
<feature type="domain" description="Peptidase M20 dimerisation" evidence="4">
    <location>
        <begin position="184"/>
        <end position="344"/>
    </location>
</feature>
<proteinExistence type="predicted"/>
<dbReference type="SUPFAM" id="SSF53187">
    <property type="entry name" value="Zn-dependent exopeptidases"/>
    <property type="match status" value="1"/>
</dbReference>
<sequence length="443" mass="49874">MKNEKVFKKLMELVAIKSVSTDDARYHEILKAVAFLKDWLEEIGCQIKIITHDQAPPMLIGIKKVERAKKTIGIYGHYDVQPEDPVDEWLSPPFQLTAKEGRFYGRGVADNKGHIVQNLDAVDYLIKSNKLTNNIFFIFEGEEETGSLHFEEYINKAKDLLGKVDIFYLTDVGMYQKNKPQIFYALRGLIPFELNVVVGGHDLHSGVYGNKVFNPINVVASLLAKIKDVNSGEILIPGFYKDVKQLAKPELSLLKKTIKPANQEKREAGVFQLTTIRKSPFSLSSKIFPSFDCHGIISGYTGAGVKTVIPRSAKVKFSFRLVEYQKPRDIKELVGNFIEKNLPTGVKYRLTVYKGNPPFYTDINNDSVVNTAKILSAVFQNKTIFNRSGGSVPAAEVLQRVFQKPIILTGFTLSDGNIHAPNENFNEEMFWKGIEALKAIYSN</sequence>
<keyword evidence="3" id="KW-0378">Hydrolase</keyword>
<dbReference type="Pfam" id="PF07687">
    <property type="entry name" value="M20_dimer"/>
    <property type="match status" value="1"/>
</dbReference>
<evidence type="ECO:0000256" key="2">
    <source>
        <dbReference type="ARBA" id="ARBA00022723"/>
    </source>
</evidence>
<reference evidence="6" key="1">
    <citation type="submission" date="2017-09" db="EMBL/GenBank/DDBJ databases">
        <title>Depth-based differentiation of microbial function through sediment-hosted aquifers and enrichment of novel symbionts in the deep terrestrial subsurface.</title>
        <authorList>
            <person name="Probst A.J."/>
            <person name="Ladd B."/>
            <person name="Jarett J.K."/>
            <person name="Geller-Mcgrath D.E."/>
            <person name="Sieber C.M.K."/>
            <person name="Emerson J.B."/>
            <person name="Anantharaman K."/>
            <person name="Thomas B.C."/>
            <person name="Malmstrom R."/>
            <person name="Stieglmeier M."/>
            <person name="Klingl A."/>
            <person name="Woyke T."/>
            <person name="Ryan C.M."/>
            <person name="Banfield J.F."/>
        </authorList>
    </citation>
    <scope>NUCLEOTIDE SEQUENCE [LARGE SCALE GENOMIC DNA]</scope>
</reference>
<dbReference type="InterPro" id="IPR011650">
    <property type="entry name" value="Peptidase_M20_dimer"/>
</dbReference>
<dbReference type="AlphaFoldDB" id="A0A2M8GN77"/>
<dbReference type="PANTHER" id="PTHR43270:SF8">
    <property type="entry name" value="DI- AND TRIPEPTIDASE DUG2-RELATED"/>
    <property type="match status" value="1"/>
</dbReference>
<comment type="caution">
    <text evidence="5">The sequence shown here is derived from an EMBL/GenBank/DDBJ whole genome shotgun (WGS) entry which is preliminary data.</text>
</comment>
<dbReference type="InterPro" id="IPR051458">
    <property type="entry name" value="Cyt/Met_Dipeptidase"/>
</dbReference>
<evidence type="ECO:0000313" key="5">
    <source>
        <dbReference type="EMBL" id="PJC82011.1"/>
    </source>
</evidence>
<evidence type="ECO:0000313" key="6">
    <source>
        <dbReference type="Proteomes" id="UP000229370"/>
    </source>
</evidence>
<accession>A0A2M8GN77</accession>
<dbReference type="Gene3D" id="3.30.70.360">
    <property type="match status" value="1"/>
</dbReference>
<organism evidence="5 6">
    <name type="scientific">Candidatus Roizmanbacteria bacterium CG_4_8_14_3_um_filter_36_10</name>
    <dbReference type="NCBI Taxonomy" id="1974834"/>
    <lineage>
        <taxon>Bacteria</taxon>
        <taxon>Candidatus Roizmaniibacteriota</taxon>
    </lineage>
</organism>
<dbReference type="InterPro" id="IPR002933">
    <property type="entry name" value="Peptidase_M20"/>
</dbReference>
<evidence type="ECO:0000256" key="1">
    <source>
        <dbReference type="ARBA" id="ARBA00022670"/>
    </source>
</evidence>
<dbReference type="GO" id="GO:0006508">
    <property type="term" value="P:proteolysis"/>
    <property type="evidence" value="ECO:0007669"/>
    <property type="project" value="UniProtKB-KW"/>
</dbReference>
<gene>
    <name evidence="5" type="ORF">CO007_01555</name>
</gene>
<dbReference type="Pfam" id="PF01546">
    <property type="entry name" value="Peptidase_M20"/>
    <property type="match status" value="1"/>
</dbReference>
<evidence type="ECO:0000256" key="3">
    <source>
        <dbReference type="ARBA" id="ARBA00022801"/>
    </source>
</evidence>
<keyword evidence="2" id="KW-0479">Metal-binding</keyword>
<evidence type="ECO:0000259" key="4">
    <source>
        <dbReference type="Pfam" id="PF07687"/>
    </source>
</evidence>
<keyword evidence="1" id="KW-0645">Protease</keyword>